<feature type="domain" description="D-isomer specific 2-hydroxyacid dehydrogenase catalytic" evidence="6">
    <location>
        <begin position="13"/>
        <end position="276"/>
    </location>
</feature>
<dbReference type="AlphaFoldDB" id="A0A0U2WJW9"/>
<feature type="binding site" evidence="5">
    <location>
        <position position="147"/>
    </location>
    <ligand>
        <name>NAD(+)</name>
        <dbReference type="ChEBI" id="CHEBI:57540"/>
    </ligand>
</feature>
<keyword evidence="1 5" id="KW-0963">Cytoplasm</keyword>
<comment type="pathway">
    <text evidence="5">Cofactor biosynthesis; pyridoxine 5'-phosphate biosynthesis; pyridoxine 5'-phosphate from D-erythrose 4-phosphate: step 2/5.</text>
</comment>
<dbReference type="Pfam" id="PF11890">
    <property type="entry name" value="DUF3410"/>
    <property type="match status" value="1"/>
</dbReference>
<protein>
    <recommendedName>
        <fullName evidence="5">Erythronate-4-phosphate dehydrogenase</fullName>
        <ecNumber evidence="5">1.1.1.290</ecNumber>
    </recommendedName>
</protein>
<dbReference type="InterPro" id="IPR036291">
    <property type="entry name" value="NAD(P)-bd_dom_sf"/>
</dbReference>
<evidence type="ECO:0000313" key="9">
    <source>
        <dbReference type="EMBL" id="ALS33626.1"/>
    </source>
</evidence>
<feature type="active site" evidence="5">
    <location>
        <position position="209"/>
    </location>
</feature>
<proteinExistence type="inferred from homology"/>
<dbReference type="UniPathway" id="UPA00244">
    <property type="reaction ID" value="UER00310"/>
</dbReference>
<feature type="domain" description="D-isomer specific 2-hydroxyacid dehydrogenase NAD-binding" evidence="7">
    <location>
        <begin position="110"/>
        <end position="249"/>
    </location>
</feature>
<dbReference type="Pfam" id="PF00389">
    <property type="entry name" value="2-Hacid_dh"/>
    <property type="match status" value="1"/>
</dbReference>
<dbReference type="GO" id="GO:0033711">
    <property type="term" value="F:4-phosphoerythronate dehydrogenase activity"/>
    <property type="evidence" value="ECO:0007669"/>
    <property type="project" value="UniProtKB-EC"/>
</dbReference>
<feature type="binding site" evidence="5">
    <location>
        <position position="258"/>
    </location>
    <ligand>
        <name>NAD(+)</name>
        <dbReference type="ChEBI" id="CHEBI:57540"/>
    </ligand>
</feature>
<dbReference type="InterPro" id="IPR006140">
    <property type="entry name" value="D-isomer_DH_NAD-bd"/>
</dbReference>
<dbReference type="SUPFAM" id="SSF51735">
    <property type="entry name" value="NAD(P)-binding Rossmann-fold domains"/>
    <property type="match status" value="1"/>
</dbReference>
<organism evidence="9">
    <name type="scientific">Pseudoalteromonas translucida KMM 520</name>
    <dbReference type="NCBI Taxonomy" id="1315283"/>
    <lineage>
        <taxon>Bacteria</taxon>
        <taxon>Pseudomonadati</taxon>
        <taxon>Pseudomonadota</taxon>
        <taxon>Gammaproteobacteria</taxon>
        <taxon>Alteromonadales</taxon>
        <taxon>Pseudoalteromonadaceae</taxon>
        <taxon>Pseudoalteromonas</taxon>
    </lineage>
</organism>
<comment type="function">
    <text evidence="5">Catalyzes the oxidation of erythronate-4-phosphate to 3-hydroxy-2-oxo-4-phosphonooxybutanoate.</text>
</comment>
<keyword evidence="3 5" id="KW-0520">NAD</keyword>
<dbReference type="KEGG" id="ptn:PTRA_a2549"/>
<dbReference type="EMBL" id="CP011034">
    <property type="protein sequence ID" value="ALS33626.1"/>
    <property type="molecule type" value="Genomic_DNA"/>
</dbReference>
<dbReference type="EC" id="1.1.1.290" evidence="5"/>
<accession>A0A0U2WJW9</accession>
<dbReference type="PANTHER" id="PTHR42938:SF9">
    <property type="entry name" value="FORMATE DEHYDROGENASE 1"/>
    <property type="match status" value="1"/>
</dbReference>
<dbReference type="RefSeq" id="WP_058373816.1">
    <property type="nucleotide sequence ID" value="NZ_CP011034.1"/>
</dbReference>
<dbReference type="GO" id="GO:0036001">
    <property type="term" value="P:'de novo' pyridoxal 5'-phosphate biosynthetic process"/>
    <property type="evidence" value="ECO:0007669"/>
    <property type="project" value="TreeGrafter"/>
</dbReference>
<dbReference type="InterPro" id="IPR024531">
    <property type="entry name" value="Erythronate-4-P_DHase_dimer"/>
</dbReference>
<dbReference type="GO" id="GO:0005829">
    <property type="term" value="C:cytosol"/>
    <property type="evidence" value="ECO:0007669"/>
    <property type="project" value="TreeGrafter"/>
</dbReference>
<dbReference type="Gene3D" id="3.40.50.720">
    <property type="entry name" value="NAD(P)-binding Rossmann-like Domain"/>
    <property type="match status" value="2"/>
</dbReference>
<reference evidence="9 10" key="1">
    <citation type="submission" date="2015-03" db="EMBL/GenBank/DDBJ databases">
        <authorList>
            <person name="Murphy D."/>
        </authorList>
    </citation>
    <scope>NUCLEOTIDE SEQUENCE [LARGE SCALE GENOMIC DNA]</scope>
    <source>
        <strain evidence="9 10">KMM 520</strain>
    </source>
</reference>
<dbReference type="OrthoDB" id="9770208at2"/>
<dbReference type="Pfam" id="PF02826">
    <property type="entry name" value="2-Hacid_dh_C"/>
    <property type="match status" value="1"/>
</dbReference>
<feature type="binding site" evidence="5">
    <location>
        <position position="233"/>
    </location>
    <ligand>
        <name>NAD(+)</name>
        <dbReference type="ChEBI" id="CHEBI:57540"/>
    </ligand>
</feature>
<comment type="subunit">
    <text evidence="5">Homodimer.</text>
</comment>
<dbReference type="SUPFAM" id="SSF52283">
    <property type="entry name" value="Formate/glycerate dehydrogenase catalytic domain-like"/>
    <property type="match status" value="1"/>
</dbReference>
<evidence type="ECO:0000313" key="10">
    <source>
        <dbReference type="Proteomes" id="UP000065261"/>
    </source>
</evidence>
<feature type="active site" evidence="5">
    <location>
        <position position="238"/>
    </location>
</feature>
<dbReference type="HAMAP" id="MF_01825">
    <property type="entry name" value="PdxB"/>
    <property type="match status" value="1"/>
</dbReference>
<dbReference type="Gene3D" id="3.30.1370.170">
    <property type="match status" value="1"/>
</dbReference>
<dbReference type="PANTHER" id="PTHR42938">
    <property type="entry name" value="FORMATE DEHYDROGENASE 1"/>
    <property type="match status" value="1"/>
</dbReference>
<dbReference type="InterPro" id="IPR038251">
    <property type="entry name" value="PdxB_dimer_sf"/>
</dbReference>
<dbReference type="GO" id="GO:0008615">
    <property type="term" value="P:pyridoxine biosynthetic process"/>
    <property type="evidence" value="ECO:0007669"/>
    <property type="project" value="UniProtKB-UniRule"/>
</dbReference>
<dbReference type="CDD" id="cd12158">
    <property type="entry name" value="ErythrP_dh"/>
    <property type="match status" value="1"/>
</dbReference>
<comment type="catalytic activity">
    <reaction evidence="5">
        <text>4-phospho-D-erythronate + NAD(+) = (R)-3-hydroxy-2-oxo-4-phosphooxybutanoate + NADH + H(+)</text>
        <dbReference type="Rhea" id="RHEA:18829"/>
        <dbReference type="ChEBI" id="CHEBI:15378"/>
        <dbReference type="ChEBI" id="CHEBI:57540"/>
        <dbReference type="ChEBI" id="CHEBI:57945"/>
        <dbReference type="ChEBI" id="CHEBI:58538"/>
        <dbReference type="ChEBI" id="CHEBI:58766"/>
        <dbReference type="EC" id="1.1.1.290"/>
    </reaction>
</comment>
<feature type="binding site" evidence="5">
    <location>
        <position position="45"/>
    </location>
    <ligand>
        <name>substrate</name>
    </ligand>
</feature>
<keyword evidence="4 5" id="KW-0664">Pyridoxine biosynthesis</keyword>
<keyword evidence="2 5" id="KW-0560">Oxidoreductase</keyword>
<dbReference type="GO" id="GO:0051287">
    <property type="term" value="F:NAD binding"/>
    <property type="evidence" value="ECO:0007669"/>
    <property type="project" value="InterPro"/>
</dbReference>
<evidence type="ECO:0000256" key="1">
    <source>
        <dbReference type="ARBA" id="ARBA00022490"/>
    </source>
</evidence>
<evidence type="ECO:0000256" key="4">
    <source>
        <dbReference type="ARBA" id="ARBA00023096"/>
    </source>
</evidence>
<feature type="active site" description="Proton donor" evidence="5">
    <location>
        <position position="255"/>
    </location>
</feature>
<evidence type="ECO:0000256" key="3">
    <source>
        <dbReference type="ARBA" id="ARBA00023027"/>
    </source>
</evidence>
<gene>
    <name evidence="5 9" type="primary">pdxB</name>
    <name evidence="9" type="ORF">PTRA_a2549</name>
</gene>
<dbReference type="InterPro" id="IPR020921">
    <property type="entry name" value="Erythronate-4-P_DHase"/>
</dbReference>
<comment type="subcellular location">
    <subcellularLocation>
        <location evidence="5">Cytoplasm</location>
    </subcellularLocation>
</comment>
<feature type="domain" description="Erythronate-4-phosphate dehydrogenase dimerisation" evidence="8">
    <location>
        <begin position="290"/>
        <end position="368"/>
    </location>
</feature>
<evidence type="ECO:0000256" key="5">
    <source>
        <dbReference type="HAMAP-Rule" id="MF_01825"/>
    </source>
</evidence>
<dbReference type="PROSITE" id="PS00065">
    <property type="entry name" value="D_2_HYDROXYACID_DH_1"/>
    <property type="match status" value="1"/>
</dbReference>
<dbReference type="InterPro" id="IPR029752">
    <property type="entry name" value="D-isomer_DH_CS1"/>
</dbReference>
<dbReference type="PATRIC" id="fig|1315283.4.peg.2217"/>
<feature type="binding site" evidence="5">
    <location>
        <position position="67"/>
    </location>
    <ligand>
        <name>substrate</name>
    </ligand>
</feature>
<evidence type="ECO:0000256" key="2">
    <source>
        <dbReference type="ARBA" id="ARBA00023002"/>
    </source>
</evidence>
<comment type="caution">
    <text evidence="5">Lacks conserved residue(s) required for the propagation of feature annotation.</text>
</comment>
<evidence type="ECO:0000259" key="6">
    <source>
        <dbReference type="Pfam" id="PF00389"/>
    </source>
</evidence>
<dbReference type="Proteomes" id="UP000065261">
    <property type="component" value="Chromosome I"/>
</dbReference>
<dbReference type="InterPro" id="IPR006139">
    <property type="entry name" value="D-isomer_2_OHA_DH_cat_dom"/>
</dbReference>
<feature type="binding site" evidence="5">
    <location>
        <begin position="207"/>
        <end position="209"/>
    </location>
    <ligand>
        <name>NAD(+)</name>
        <dbReference type="ChEBI" id="CHEBI:57540"/>
    </ligand>
</feature>
<evidence type="ECO:0000259" key="8">
    <source>
        <dbReference type="Pfam" id="PF11890"/>
    </source>
</evidence>
<comment type="similarity">
    <text evidence="5">Belongs to the D-isomer specific 2-hydroxyacid dehydrogenase family. PdxB subfamily.</text>
</comment>
<dbReference type="GO" id="GO:0046983">
    <property type="term" value="F:protein dimerization activity"/>
    <property type="evidence" value="ECO:0007669"/>
    <property type="project" value="InterPro"/>
</dbReference>
<evidence type="ECO:0000259" key="7">
    <source>
        <dbReference type="Pfam" id="PF02826"/>
    </source>
</evidence>
<name>A0A0U2WJW9_9GAMM</name>
<sequence length="373" mass="40730">MKILADQNMPLVEQYFADIGDVERFDGRQLTADQLIDVDVLLTRSVTLVNNELLAHANKLGFVGTATIGVDHIDTQLLNDKNIAFSSAPGCNAIAVAEYVISSLYALSQENARPLKNQTIGIVGVGSIGSCLAQKLQALNLTVLLCDPIKHAQGLLNEHVALDQLLAQSDIVTFHVPLIKSGEHKTLHMMDKARLKALKPGLTLINASRGDVIDNQALLEVMQAGADLDLVLDVWENEPTILTELLEHVRYASVHIAGHTLEGKARGTQILYQKFCELKGIEATKSLDEFLPVPAITQATLGQSFNEADIARLVHLIYDVRRDDGILLRDLANNGFDSLRKNYPVRREFSTLTIQGDSSQLAALAQLGFTVAN</sequence>